<dbReference type="Proteomes" id="UP000502298">
    <property type="component" value="Chromosome"/>
</dbReference>
<evidence type="ECO:0000313" key="12">
    <source>
        <dbReference type="EMBL" id="QJC21615.1"/>
    </source>
</evidence>
<keyword evidence="4" id="KW-0808">Transferase</keyword>
<dbReference type="InterPro" id="IPR011324">
    <property type="entry name" value="Cytotoxic_necrot_fac-like_cat"/>
</dbReference>
<organism evidence="12 13">
    <name type="scientific">Arcanobacterium buesumense</name>
    <dbReference type="NCBI Taxonomy" id="2722751"/>
    <lineage>
        <taxon>Bacteria</taxon>
        <taxon>Bacillati</taxon>
        <taxon>Actinomycetota</taxon>
        <taxon>Actinomycetes</taxon>
        <taxon>Actinomycetales</taxon>
        <taxon>Actinomycetaceae</taxon>
        <taxon>Arcanobacterium</taxon>
    </lineage>
</organism>
<comment type="catalytic activity">
    <reaction evidence="11">
        <text>S-methyl-5'-thioadenosine + phosphate = 5-(methylsulfanyl)-alpha-D-ribose 1-phosphate + adenine</text>
        <dbReference type="Rhea" id="RHEA:11852"/>
        <dbReference type="ChEBI" id="CHEBI:16708"/>
        <dbReference type="ChEBI" id="CHEBI:17509"/>
        <dbReference type="ChEBI" id="CHEBI:43474"/>
        <dbReference type="ChEBI" id="CHEBI:58533"/>
        <dbReference type="EC" id="2.4.2.28"/>
    </reaction>
    <physiologicalReaction direction="left-to-right" evidence="11">
        <dbReference type="Rhea" id="RHEA:11853"/>
    </physiologicalReaction>
</comment>
<keyword evidence="6" id="KW-0378">Hydrolase</keyword>
<accession>A0A6H2EJ71</accession>
<comment type="catalytic activity">
    <reaction evidence="10">
        <text>adenosine + phosphate = alpha-D-ribose 1-phosphate + adenine</text>
        <dbReference type="Rhea" id="RHEA:27642"/>
        <dbReference type="ChEBI" id="CHEBI:16335"/>
        <dbReference type="ChEBI" id="CHEBI:16708"/>
        <dbReference type="ChEBI" id="CHEBI:43474"/>
        <dbReference type="ChEBI" id="CHEBI:57720"/>
        <dbReference type="EC" id="2.4.2.1"/>
    </reaction>
    <physiologicalReaction direction="left-to-right" evidence="10">
        <dbReference type="Rhea" id="RHEA:27643"/>
    </physiologicalReaction>
</comment>
<keyword evidence="13" id="KW-1185">Reference proteome</keyword>
<comment type="catalytic activity">
    <reaction evidence="9">
        <text>adenosine + H2O + H(+) = inosine + NH4(+)</text>
        <dbReference type="Rhea" id="RHEA:24408"/>
        <dbReference type="ChEBI" id="CHEBI:15377"/>
        <dbReference type="ChEBI" id="CHEBI:15378"/>
        <dbReference type="ChEBI" id="CHEBI:16335"/>
        <dbReference type="ChEBI" id="CHEBI:17596"/>
        <dbReference type="ChEBI" id="CHEBI:28938"/>
        <dbReference type="EC" id="3.5.4.4"/>
    </reaction>
    <physiologicalReaction direction="left-to-right" evidence="9">
        <dbReference type="Rhea" id="RHEA:24409"/>
    </physiologicalReaction>
</comment>
<comment type="similarity">
    <text evidence="3">Belongs to the purine nucleoside phosphorylase YfiH/LACC1 family.</text>
</comment>
<dbReference type="PANTHER" id="PTHR30616">
    <property type="entry name" value="UNCHARACTERIZED PROTEIN YFIH"/>
    <property type="match status" value="1"/>
</dbReference>
<sequence>MSTVHNLGSSISYMFTTIEGGVSCPPYSEANLGFHVGDDPISVAENRQILSRKINTELVWMNQVHGCDIRVLTDLTLVEVPRDRYGFLTLDNVDGVMFDSDRIPATGIALAVMVADCVPVLIADVVTCRIAAVHMGRAGMSGRILHRAISMFLERGSNPANLRIIFGPHICSQCYEVPEELRAQMPVAARSYTRWGSPSVDIAGGGIAQVHELGCRAEVSNECTYENEHYFSHRRAMKEDHQTGRFAGVIYIKPNDTPVKY</sequence>
<dbReference type="EMBL" id="CP050804">
    <property type="protein sequence ID" value="QJC21615.1"/>
    <property type="molecule type" value="Genomic_DNA"/>
</dbReference>
<evidence type="ECO:0000313" key="13">
    <source>
        <dbReference type="Proteomes" id="UP000502298"/>
    </source>
</evidence>
<evidence type="ECO:0000256" key="7">
    <source>
        <dbReference type="ARBA" id="ARBA00022833"/>
    </source>
</evidence>
<proteinExistence type="inferred from homology"/>
<name>A0A6H2EJ71_9ACTO</name>
<dbReference type="AlphaFoldDB" id="A0A6H2EJ71"/>
<evidence type="ECO:0000256" key="10">
    <source>
        <dbReference type="ARBA" id="ARBA00048968"/>
    </source>
</evidence>
<comment type="catalytic activity">
    <reaction evidence="1">
        <text>inosine + phosphate = alpha-D-ribose 1-phosphate + hypoxanthine</text>
        <dbReference type="Rhea" id="RHEA:27646"/>
        <dbReference type="ChEBI" id="CHEBI:17368"/>
        <dbReference type="ChEBI" id="CHEBI:17596"/>
        <dbReference type="ChEBI" id="CHEBI:43474"/>
        <dbReference type="ChEBI" id="CHEBI:57720"/>
        <dbReference type="EC" id="2.4.2.1"/>
    </reaction>
    <physiologicalReaction direction="left-to-right" evidence="1">
        <dbReference type="Rhea" id="RHEA:27647"/>
    </physiologicalReaction>
</comment>
<evidence type="ECO:0000256" key="5">
    <source>
        <dbReference type="ARBA" id="ARBA00022723"/>
    </source>
</evidence>
<evidence type="ECO:0000256" key="8">
    <source>
        <dbReference type="ARBA" id="ARBA00023008"/>
    </source>
</evidence>
<dbReference type="RefSeq" id="WP_168917555.1">
    <property type="nucleotide sequence ID" value="NZ_CP050804.1"/>
</dbReference>
<evidence type="ECO:0000256" key="11">
    <source>
        <dbReference type="ARBA" id="ARBA00049893"/>
    </source>
</evidence>
<dbReference type="PANTHER" id="PTHR30616:SF2">
    <property type="entry name" value="PURINE NUCLEOSIDE PHOSPHORYLASE LACC1"/>
    <property type="match status" value="1"/>
</dbReference>
<evidence type="ECO:0000256" key="4">
    <source>
        <dbReference type="ARBA" id="ARBA00022679"/>
    </source>
</evidence>
<protein>
    <submittedName>
        <fullName evidence="12">Laccase domain-containing protein</fullName>
    </submittedName>
</protein>
<dbReference type="GO" id="GO:0017061">
    <property type="term" value="F:S-methyl-5-thioadenosine phosphorylase activity"/>
    <property type="evidence" value="ECO:0007669"/>
    <property type="project" value="UniProtKB-EC"/>
</dbReference>
<evidence type="ECO:0000256" key="2">
    <source>
        <dbReference type="ARBA" id="ARBA00003215"/>
    </source>
</evidence>
<reference evidence="12 13" key="1">
    <citation type="submission" date="2020-03" db="EMBL/GenBank/DDBJ databases">
        <title>Complete genome of Arcanobacterium buesumensis sp. nov. strain 2701.</title>
        <authorList>
            <person name="Borowiak M."/>
            <person name="Alssahen M."/>
            <person name="Laemmler C."/>
            <person name="Malorny B."/>
            <person name="Hassan A."/>
            <person name="Prenger-Berninghoff E."/>
            <person name="Ploetz M."/>
            <person name="Abdulmawjood A."/>
        </authorList>
    </citation>
    <scope>NUCLEOTIDE SEQUENCE [LARGE SCALE GENOMIC DNA]</scope>
    <source>
        <strain evidence="12 13">2701</strain>
    </source>
</reference>
<dbReference type="InterPro" id="IPR038371">
    <property type="entry name" value="Cu_polyphenol_OxRdtase_sf"/>
</dbReference>
<keyword evidence="8" id="KW-0186">Copper</keyword>
<dbReference type="GO" id="GO:0016787">
    <property type="term" value="F:hydrolase activity"/>
    <property type="evidence" value="ECO:0007669"/>
    <property type="project" value="UniProtKB-KW"/>
</dbReference>
<evidence type="ECO:0000256" key="3">
    <source>
        <dbReference type="ARBA" id="ARBA00007353"/>
    </source>
</evidence>
<evidence type="ECO:0000256" key="1">
    <source>
        <dbReference type="ARBA" id="ARBA00000553"/>
    </source>
</evidence>
<evidence type="ECO:0000256" key="9">
    <source>
        <dbReference type="ARBA" id="ARBA00047989"/>
    </source>
</evidence>
<comment type="function">
    <text evidence="2">Purine nucleoside enzyme that catalyzes the phosphorolysis of adenosine and inosine nucleosides, yielding D-ribose 1-phosphate and the respective free bases, adenine and hypoxanthine. Also catalyzes the phosphorolysis of S-methyl-5'-thioadenosine into adenine and S-methyl-5-thio-alpha-D-ribose 1-phosphate. Also has adenosine deaminase activity.</text>
</comment>
<dbReference type="GO" id="GO:0005507">
    <property type="term" value="F:copper ion binding"/>
    <property type="evidence" value="ECO:0007669"/>
    <property type="project" value="TreeGrafter"/>
</dbReference>
<dbReference type="SUPFAM" id="SSF64438">
    <property type="entry name" value="CNF1/YfiH-like putative cysteine hydrolases"/>
    <property type="match status" value="1"/>
</dbReference>
<gene>
    <name evidence="12" type="ORF">HC352_03235</name>
</gene>
<dbReference type="Gene3D" id="3.60.140.10">
    <property type="entry name" value="CNF1/YfiH-like putative cysteine hydrolases"/>
    <property type="match status" value="1"/>
</dbReference>
<dbReference type="CDD" id="cd16833">
    <property type="entry name" value="YfiH"/>
    <property type="match status" value="1"/>
</dbReference>
<dbReference type="InterPro" id="IPR003730">
    <property type="entry name" value="Cu_polyphenol_OxRdtase"/>
</dbReference>
<keyword evidence="5" id="KW-0479">Metal-binding</keyword>
<evidence type="ECO:0000256" key="6">
    <source>
        <dbReference type="ARBA" id="ARBA00022801"/>
    </source>
</evidence>
<dbReference type="Pfam" id="PF02578">
    <property type="entry name" value="Cu-oxidase_4"/>
    <property type="match status" value="1"/>
</dbReference>
<dbReference type="KEGG" id="arca:HC352_03235"/>
<keyword evidence="7" id="KW-0862">Zinc</keyword>